<feature type="binding site" evidence="11 13">
    <location>
        <position position="248"/>
    </location>
    <ligand>
        <name>[2Fe-2S] cluster</name>
        <dbReference type="ChEBI" id="CHEBI:190135"/>
    </ligand>
</feature>
<evidence type="ECO:0000256" key="2">
    <source>
        <dbReference type="ARBA" id="ARBA00022448"/>
    </source>
</evidence>
<dbReference type="GO" id="GO:0016491">
    <property type="term" value="F:oxidoreductase activity"/>
    <property type="evidence" value="ECO:0007669"/>
    <property type="project" value="InterPro"/>
</dbReference>
<comment type="subunit">
    <text evidence="11">Heterotetramer of 2 PyrK and 2 PyrD type B subunits.</text>
</comment>
<dbReference type="GO" id="GO:0046872">
    <property type="term" value="F:metal ion binding"/>
    <property type="evidence" value="ECO:0007669"/>
    <property type="project" value="UniProtKB-KW"/>
</dbReference>
<reference evidence="15" key="2">
    <citation type="submission" date="2013-09" db="EMBL/GenBank/DDBJ databases">
        <title>Draft genome sequence of Alistipes putredinis (DSM 17216).</title>
        <authorList>
            <person name="Sudarsanam P."/>
            <person name="Ley R."/>
            <person name="Guruge J."/>
            <person name="Turnbaugh P.J."/>
            <person name="Mahowald M."/>
            <person name="Liep D."/>
            <person name="Gordon J."/>
        </authorList>
    </citation>
    <scope>NUCLEOTIDE SEQUENCE</scope>
    <source>
        <strain evidence="15">DSM 17216</strain>
    </source>
</reference>
<comment type="caution">
    <text evidence="15">The sequence shown here is derived from an EMBL/GenBank/DDBJ whole genome shotgun (WGS) entry which is preliminary data.</text>
</comment>
<dbReference type="Pfam" id="PF10418">
    <property type="entry name" value="DHODB_Fe-S_bind"/>
    <property type="match status" value="1"/>
</dbReference>
<name>B0MVE6_9BACT</name>
<dbReference type="InterPro" id="IPR012165">
    <property type="entry name" value="Cyt_c3_hydrogenase_gsu"/>
</dbReference>
<dbReference type="InterPro" id="IPR017927">
    <property type="entry name" value="FAD-bd_FR_type"/>
</dbReference>
<evidence type="ECO:0000256" key="10">
    <source>
        <dbReference type="ARBA" id="ARBA00023014"/>
    </source>
</evidence>
<evidence type="ECO:0000256" key="6">
    <source>
        <dbReference type="ARBA" id="ARBA00022827"/>
    </source>
</evidence>
<feature type="binding site" evidence="11 13">
    <location>
        <position position="240"/>
    </location>
    <ligand>
        <name>[2Fe-2S] cluster</name>
        <dbReference type="ChEBI" id="CHEBI:190135"/>
    </ligand>
</feature>
<evidence type="ECO:0000256" key="11">
    <source>
        <dbReference type="HAMAP-Rule" id="MF_01211"/>
    </source>
</evidence>
<feature type="binding site" evidence="11 12">
    <location>
        <begin position="75"/>
        <end position="78"/>
    </location>
    <ligand>
        <name>FAD</name>
        <dbReference type="ChEBI" id="CHEBI:57692"/>
    </ligand>
</feature>
<comment type="cofactor">
    <cofactor evidence="13">
        <name>[2Fe-2S] cluster</name>
        <dbReference type="ChEBI" id="CHEBI:190135"/>
    </cofactor>
    <text evidence="13">Binds 1 [2Fe-2S] cluster per subunit.</text>
</comment>
<comment type="caution">
    <text evidence="11">Lacks conserved residue(s) required for the propagation of feature annotation.</text>
</comment>
<dbReference type="PANTHER" id="PTHR43513">
    <property type="entry name" value="DIHYDROOROTATE DEHYDROGENASE B (NAD(+)), ELECTRON TRANSFER SUBUNIT"/>
    <property type="match status" value="1"/>
</dbReference>
<dbReference type="CDD" id="cd06218">
    <property type="entry name" value="DHOD_e_trans"/>
    <property type="match status" value="1"/>
</dbReference>
<dbReference type="Gene3D" id="2.40.30.10">
    <property type="entry name" value="Translation factors"/>
    <property type="match status" value="1"/>
</dbReference>
<sequence length="273" mass="30173">MSCFGRRETGSFEIETKAKHIVWKRKMYKKGIYTVTANEPLTPSVWRMTLEGDTQYLTRPGQFVNIEVEGLYLRRPISVCDYDERTLTLIYKVVGEGTARLSEMKAGVKLDLLTGLGNGFDPDAECRRPLLVGGGVGVPPLYNLAKKLIDKGRKVTVVLGFNTASEVFYEEEFRALSAEVFVTTADGTHGTKGFVTTAIAEKKPDFDYFYACGPLPMLRALSDATGDIPGELSFEERMGCGFGGCMGCSCQTKNGAKRICKEGPVLKKEEIIW</sequence>
<keyword evidence="2 11" id="KW-0813">Transport</keyword>
<dbReference type="InterPro" id="IPR050353">
    <property type="entry name" value="PyrK_electron_transfer"/>
</dbReference>
<feature type="binding site" evidence="11 12">
    <location>
        <begin position="97"/>
        <end position="98"/>
    </location>
    <ligand>
        <name>FAD</name>
        <dbReference type="ChEBI" id="CHEBI:57692"/>
    </ligand>
</feature>
<feature type="domain" description="FAD-binding FR-type" evidence="14">
    <location>
        <begin position="28"/>
        <end position="123"/>
    </location>
</feature>
<evidence type="ECO:0000256" key="9">
    <source>
        <dbReference type="ARBA" id="ARBA00023004"/>
    </source>
</evidence>
<dbReference type="GO" id="GO:0009055">
    <property type="term" value="F:electron transfer activity"/>
    <property type="evidence" value="ECO:0007669"/>
    <property type="project" value="UniProtKB-UniRule"/>
</dbReference>
<keyword evidence="4 11" id="KW-0001">2Fe-2S</keyword>
<evidence type="ECO:0000256" key="5">
    <source>
        <dbReference type="ARBA" id="ARBA00022723"/>
    </source>
</evidence>
<organism evidence="15 16">
    <name type="scientific">Alistipes putredinis DSM 17216</name>
    <dbReference type="NCBI Taxonomy" id="445970"/>
    <lineage>
        <taxon>Bacteria</taxon>
        <taxon>Pseudomonadati</taxon>
        <taxon>Bacteroidota</taxon>
        <taxon>Bacteroidia</taxon>
        <taxon>Bacteroidales</taxon>
        <taxon>Rikenellaceae</taxon>
        <taxon>Alistipes</taxon>
    </lineage>
</organism>
<evidence type="ECO:0000313" key="15">
    <source>
        <dbReference type="EMBL" id="EDS03964.1"/>
    </source>
</evidence>
<dbReference type="GO" id="GO:0051537">
    <property type="term" value="F:2 iron, 2 sulfur cluster binding"/>
    <property type="evidence" value="ECO:0007669"/>
    <property type="project" value="UniProtKB-KW"/>
</dbReference>
<dbReference type="eggNOG" id="COG0543">
    <property type="taxonomic scope" value="Bacteria"/>
</dbReference>
<dbReference type="GO" id="GO:0044205">
    <property type="term" value="P:'de novo' UMP biosynthetic process"/>
    <property type="evidence" value="ECO:0007669"/>
    <property type="project" value="UniProtKB-UniRule"/>
</dbReference>
<evidence type="ECO:0000256" key="3">
    <source>
        <dbReference type="ARBA" id="ARBA00022630"/>
    </source>
</evidence>
<feature type="binding site" evidence="11 13">
    <location>
        <position position="245"/>
    </location>
    <ligand>
        <name>[2Fe-2S] cluster</name>
        <dbReference type="ChEBI" id="CHEBI:190135"/>
    </ligand>
</feature>
<dbReference type="PROSITE" id="PS51384">
    <property type="entry name" value="FAD_FR"/>
    <property type="match status" value="1"/>
</dbReference>
<gene>
    <name evidence="11" type="primary">pyrK</name>
    <name evidence="15" type="ORF">ALIPUT_01026</name>
</gene>
<dbReference type="InterPro" id="IPR001433">
    <property type="entry name" value="OxRdtase_FAD/NAD-bd"/>
</dbReference>
<comment type="cofactor">
    <cofactor evidence="11 12">
        <name>FAD</name>
        <dbReference type="ChEBI" id="CHEBI:57692"/>
    </cofactor>
    <text evidence="11 12">Binds 1 FAD per subunit.</text>
</comment>
<dbReference type="EMBL" id="ABFK02000017">
    <property type="protein sequence ID" value="EDS03964.1"/>
    <property type="molecule type" value="Genomic_DNA"/>
</dbReference>
<dbReference type="InterPro" id="IPR017938">
    <property type="entry name" value="Riboflavin_synthase-like_b-brl"/>
</dbReference>
<dbReference type="PRINTS" id="PR00409">
    <property type="entry name" value="PHDIOXRDTASE"/>
</dbReference>
<keyword evidence="8 11" id="KW-0249">Electron transport</keyword>
<dbReference type="HAMAP" id="MF_01211">
    <property type="entry name" value="DHODB_Fe_S_bind"/>
    <property type="match status" value="1"/>
</dbReference>
<dbReference type="GO" id="GO:0050660">
    <property type="term" value="F:flavin adenine dinucleotide binding"/>
    <property type="evidence" value="ECO:0007669"/>
    <property type="project" value="InterPro"/>
</dbReference>
<protein>
    <recommendedName>
        <fullName evidence="11">Dihydroorotate dehydrogenase B (NAD(+)), electron transfer subunit</fullName>
    </recommendedName>
    <alternativeName>
        <fullName evidence="11">Dihydroorotate oxidase B, electron transfer subunit</fullName>
    </alternativeName>
</protein>
<comment type="pathway">
    <text evidence="11">Pyrimidine metabolism; UMP biosynthesis via de novo pathway; orotate from (S)-dihydroorotate (NAD(+) route): step 1/1.</text>
</comment>
<proteinExistence type="inferred from homology"/>
<reference evidence="15" key="1">
    <citation type="submission" date="2007-10" db="EMBL/GenBank/DDBJ databases">
        <authorList>
            <person name="Fulton L."/>
            <person name="Clifton S."/>
            <person name="Fulton B."/>
            <person name="Xu J."/>
            <person name="Minx P."/>
            <person name="Pepin K.H."/>
            <person name="Johnson M."/>
            <person name="Thiruvilangam P."/>
            <person name="Bhonagiri V."/>
            <person name="Nash W.E."/>
            <person name="Mardis E.R."/>
            <person name="Wilson R.K."/>
        </authorList>
    </citation>
    <scope>NUCLEOTIDE SEQUENCE [LARGE SCALE GENOMIC DNA]</scope>
    <source>
        <strain evidence="15">DSM 17216</strain>
    </source>
</reference>
<dbReference type="HOGENOM" id="CLU_003827_1_2_10"/>
<dbReference type="InterPro" id="IPR037117">
    <property type="entry name" value="Dihydroorotate_DH_ele_sf"/>
</dbReference>
<dbReference type="SUPFAM" id="SSF63380">
    <property type="entry name" value="Riboflavin synthase domain-like"/>
    <property type="match status" value="1"/>
</dbReference>
<dbReference type="Gene3D" id="3.40.50.80">
    <property type="entry name" value="Nucleotide-binding domain of ferredoxin-NADP reductase (FNR) module"/>
    <property type="match status" value="1"/>
</dbReference>
<dbReference type="AlphaFoldDB" id="B0MVE6"/>
<keyword evidence="7 11" id="KW-0665">Pyrimidine biosynthesis</keyword>
<dbReference type="Pfam" id="PF00175">
    <property type="entry name" value="NAD_binding_1"/>
    <property type="match status" value="1"/>
</dbReference>
<keyword evidence="5 11" id="KW-0479">Metal-binding</keyword>
<dbReference type="SUPFAM" id="SSF52343">
    <property type="entry name" value="Ferredoxin reductase-like, C-terminal NADP-linked domain"/>
    <property type="match status" value="1"/>
</dbReference>
<accession>B0MVE6</accession>
<evidence type="ECO:0000259" key="14">
    <source>
        <dbReference type="PROSITE" id="PS51384"/>
    </source>
</evidence>
<evidence type="ECO:0000256" key="8">
    <source>
        <dbReference type="ARBA" id="ARBA00022982"/>
    </source>
</evidence>
<dbReference type="InterPro" id="IPR023455">
    <property type="entry name" value="Dihydroorotate_DHASE_ETsu"/>
</dbReference>
<feature type="binding site" evidence="11 13">
    <location>
        <position position="260"/>
    </location>
    <ligand>
        <name>[2Fe-2S] cluster</name>
        <dbReference type="ChEBI" id="CHEBI:190135"/>
    </ligand>
</feature>
<evidence type="ECO:0000313" key="16">
    <source>
        <dbReference type="Proteomes" id="UP000005819"/>
    </source>
</evidence>
<dbReference type="Gene3D" id="2.10.240.10">
    <property type="entry name" value="Dihydroorotate dehydrogenase, electron transfer subunit"/>
    <property type="match status" value="1"/>
</dbReference>
<evidence type="ECO:0000256" key="13">
    <source>
        <dbReference type="PIRSR" id="PIRSR006816-2"/>
    </source>
</evidence>
<evidence type="ECO:0000256" key="1">
    <source>
        <dbReference type="ARBA" id="ARBA00006422"/>
    </source>
</evidence>
<keyword evidence="9 11" id="KW-0408">Iron</keyword>
<keyword evidence="16" id="KW-1185">Reference proteome</keyword>
<comment type="function">
    <text evidence="11">Responsible for channeling the electrons from the oxidation of dihydroorotate from the FMN redox center in the PyrD type B subunit to the ultimate electron acceptor NAD(+).</text>
</comment>
<evidence type="ECO:0000256" key="4">
    <source>
        <dbReference type="ARBA" id="ARBA00022714"/>
    </source>
</evidence>
<dbReference type="UniPathway" id="UPA00070">
    <property type="reaction ID" value="UER00945"/>
</dbReference>
<dbReference type="PANTHER" id="PTHR43513:SF3">
    <property type="entry name" value="DIHYDROOROTATE DEHYDROGENASE B (NAD(+)), ELECTRON TRANSFER SUBUNIT-RELATED"/>
    <property type="match status" value="1"/>
</dbReference>
<dbReference type="Proteomes" id="UP000005819">
    <property type="component" value="Unassembled WGS sequence"/>
</dbReference>
<keyword evidence="3 11" id="KW-0285">Flavoprotein</keyword>
<keyword evidence="10 11" id="KW-0411">Iron-sulfur</keyword>
<keyword evidence="6 11" id="KW-0274">FAD</keyword>
<comment type="cofactor">
    <cofactor evidence="11">
        <name>[2Fe-2S] cluster</name>
        <dbReference type="ChEBI" id="CHEBI:190135"/>
    </cofactor>
    <text evidence="11">Binds 1 [2Fe-2S] cluster per subunit.</text>
</comment>
<dbReference type="InterPro" id="IPR019480">
    <property type="entry name" value="Dihydroorotate_DH_Fe-S-bd"/>
</dbReference>
<evidence type="ECO:0000256" key="7">
    <source>
        <dbReference type="ARBA" id="ARBA00022975"/>
    </source>
</evidence>
<dbReference type="PIRSF" id="PIRSF006816">
    <property type="entry name" value="Cyc3_hyd_g"/>
    <property type="match status" value="1"/>
</dbReference>
<dbReference type="InterPro" id="IPR039261">
    <property type="entry name" value="FNR_nucleotide-bd"/>
</dbReference>
<evidence type="ECO:0000256" key="12">
    <source>
        <dbReference type="PIRSR" id="PIRSR006816-1"/>
    </source>
</evidence>
<comment type="similarity">
    <text evidence="1 11">Belongs to the PyrK family.</text>
</comment>